<evidence type="ECO:0000256" key="1">
    <source>
        <dbReference type="SAM" id="MobiDB-lite"/>
    </source>
</evidence>
<keyword evidence="2" id="KW-0732">Signal</keyword>
<evidence type="ECO:0008006" key="6">
    <source>
        <dbReference type="Google" id="ProtNLM"/>
    </source>
</evidence>
<protein>
    <recommendedName>
        <fullName evidence="6">Transmembrane protein</fullName>
    </recommendedName>
</protein>
<dbReference type="EMBL" id="ASHM01032069">
    <property type="protein sequence ID" value="PNX77268.1"/>
    <property type="molecule type" value="Genomic_DNA"/>
</dbReference>
<dbReference type="AlphaFoldDB" id="A0A2K3LFF9"/>
<feature type="signal peptide" evidence="2">
    <location>
        <begin position="1"/>
        <end position="29"/>
    </location>
</feature>
<dbReference type="Proteomes" id="UP000236291">
    <property type="component" value="Unassembled WGS sequence"/>
</dbReference>
<reference evidence="3 5" key="1">
    <citation type="journal article" date="2014" name="Am. J. Bot.">
        <title>Genome assembly and annotation for red clover (Trifolium pratense; Fabaceae).</title>
        <authorList>
            <person name="Istvanek J."/>
            <person name="Jaros M."/>
            <person name="Krenek A."/>
            <person name="Repkova J."/>
        </authorList>
    </citation>
    <scope>NUCLEOTIDE SEQUENCE [LARGE SCALE GENOMIC DNA]</scope>
    <source>
        <strain evidence="5">cv. Tatra</strain>
        <tissue evidence="3">Young leaves</tissue>
    </source>
</reference>
<proteinExistence type="predicted"/>
<comment type="caution">
    <text evidence="3">The sequence shown here is derived from an EMBL/GenBank/DDBJ whole genome shotgun (WGS) entry which is preliminary data.</text>
</comment>
<reference evidence="3 5" key="2">
    <citation type="journal article" date="2017" name="Front. Plant Sci.">
        <title>Gene Classification and Mining of Molecular Markers Useful in Red Clover (Trifolium pratense) Breeding.</title>
        <authorList>
            <person name="Istvanek J."/>
            <person name="Dluhosova J."/>
            <person name="Dluhos P."/>
            <person name="Patkova L."/>
            <person name="Nedelnik J."/>
            <person name="Repkova J."/>
        </authorList>
    </citation>
    <scope>NUCLEOTIDE SEQUENCE [LARGE SCALE GENOMIC DNA]</scope>
    <source>
        <strain evidence="5">cv. Tatra</strain>
        <tissue evidence="3">Young leaves</tissue>
    </source>
</reference>
<sequence>MANLNQPFKFILTTLSFLFFLMISHTASSSSLSNNNQDMIKSQKPSLTNTELSHYHQVFYLKNTDHSQMFLNRQERIKKMRMNRNKNKNMMKKQRKQSKQRKYRKKMVKNMMKSPKPFSVMLPKGFVPPSGSSPCHNDQPNSVNSFHCYLASTEP</sequence>
<dbReference type="EMBL" id="ASHM01052677">
    <property type="protein sequence ID" value="PNX86990.1"/>
    <property type="molecule type" value="Genomic_DNA"/>
</dbReference>
<accession>A0A2K3LFF9</accession>
<feature type="chain" id="PRO_5015082861" description="Transmembrane protein" evidence="2">
    <location>
        <begin position="30"/>
        <end position="155"/>
    </location>
</feature>
<evidence type="ECO:0000256" key="2">
    <source>
        <dbReference type="SAM" id="SignalP"/>
    </source>
</evidence>
<organism evidence="3 5">
    <name type="scientific">Trifolium pratense</name>
    <name type="common">Red clover</name>
    <dbReference type="NCBI Taxonomy" id="57577"/>
    <lineage>
        <taxon>Eukaryota</taxon>
        <taxon>Viridiplantae</taxon>
        <taxon>Streptophyta</taxon>
        <taxon>Embryophyta</taxon>
        <taxon>Tracheophyta</taxon>
        <taxon>Spermatophyta</taxon>
        <taxon>Magnoliopsida</taxon>
        <taxon>eudicotyledons</taxon>
        <taxon>Gunneridae</taxon>
        <taxon>Pentapetalae</taxon>
        <taxon>rosids</taxon>
        <taxon>fabids</taxon>
        <taxon>Fabales</taxon>
        <taxon>Fabaceae</taxon>
        <taxon>Papilionoideae</taxon>
        <taxon>50 kb inversion clade</taxon>
        <taxon>NPAAA clade</taxon>
        <taxon>Hologalegina</taxon>
        <taxon>IRL clade</taxon>
        <taxon>Trifolieae</taxon>
        <taxon>Trifolium</taxon>
    </lineage>
</organism>
<name>A0A2K3LFF9_TRIPR</name>
<gene>
    <name evidence="3" type="ORF">L195_g033231</name>
    <name evidence="4" type="ORF">L195_g043073</name>
</gene>
<feature type="region of interest" description="Disordered" evidence="1">
    <location>
        <begin position="82"/>
        <end position="104"/>
    </location>
</feature>
<evidence type="ECO:0000313" key="4">
    <source>
        <dbReference type="EMBL" id="PNX86990.1"/>
    </source>
</evidence>
<evidence type="ECO:0000313" key="5">
    <source>
        <dbReference type="Proteomes" id="UP000236291"/>
    </source>
</evidence>
<dbReference type="STRING" id="57577.A0A2K3LFF9"/>
<evidence type="ECO:0000313" key="3">
    <source>
        <dbReference type="EMBL" id="PNX77268.1"/>
    </source>
</evidence>